<dbReference type="RefSeq" id="WP_114791859.1">
    <property type="nucleotide sequence ID" value="NZ_CP139960.1"/>
</dbReference>
<feature type="domain" description="NAD-dependent epimerase/dehydratase" evidence="1">
    <location>
        <begin position="3"/>
        <end position="225"/>
    </location>
</feature>
<evidence type="ECO:0000313" key="2">
    <source>
        <dbReference type="EMBL" id="WQD37050.1"/>
    </source>
</evidence>
<dbReference type="Gene3D" id="3.40.50.720">
    <property type="entry name" value="NAD(P)-binding Rossmann-like Domain"/>
    <property type="match status" value="1"/>
</dbReference>
<organism evidence="2 3">
    <name type="scientific">Niabella yanshanensis</name>
    <dbReference type="NCBI Taxonomy" id="577386"/>
    <lineage>
        <taxon>Bacteria</taxon>
        <taxon>Pseudomonadati</taxon>
        <taxon>Bacteroidota</taxon>
        <taxon>Chitinophagia</taxon>
        <taxon>Chitinophagales</taxon>
        <taxon>Chitinophagaceae</taxon>
        <taxon>Niabella</taxon>
    </lineage>
</organism>
<dbReference type="SUPFAM" id="SSF51735">
    <property type="entry name" value="NAD(P)-binding Rossmann-fold domains"/>
    <property type="match status" value="1"/>
</dbReference>
<keyword evidence="3" id="KW-1185">Reference proteome</keyword>
<dbReference type="PANTHER" id="PTHR48079:SF6">
    <property type="entry name" value="NAD(P)-BINDING DOMAIN-CONTAINING PROTEIN-RELATED"/>
    <property type="match status" value="1"/>
</dbReference>
<reference evidence="2 3" key="1">
    <citation type="submission" date="2023-12" db="EMBL/GenBank/DDBJ databases">
        <title>Genome sequencing and assembly of bacterial species from a model synthetic community.</title>
        <authorList>
            <person name="Hogle S.L."/>
        </authorList>
    </citation>
    <scope>NUCLEOTIDE SEQUENCE [LARGE SCALE GENOMIC DNA]</scope>
    <source>
        <strain evidence="2 3">HAMBI_3031</strain>
    </source>
</reference>
<evidence type="ECO:0000259" key="1">
    <source>
        <dbReference type="Pfam" id="PF01370"/>
    </source>
</evidence>
<dbReference type="InterPro" id="IPR001509">
    <property type="entry name" value="Epimerase_deHydtase"/>
</dbReference>
<protein>
    <submittedName>
        <fullName evidence="2">NAD-dependent epimerase/dehydratase family protein</fullName>
    </submittedName>
</protein>
<evidence type="ECO:0000313" key="3">
    <source>
        <dbReference type="Proteomes" id="UP001325680"/>
    </source>
</evidence>
<dbReference type="PANTHER" id="PTHR48079">
    <property type="entry name" value="PROTEIN YEEZ"/>
    <property type="match status" value="1"/>
</dbReference>
<sequence length="325" mass="36219">MTVLVTGISGLLGTNLVLLLLEKGYQVKGVARNISSLPFGKHPRLILIQSELTADLSAHLKDTDCVIHVAALTQQNIIHYDEYYRVNHTATALLAEGAIAAGVRQFIYVSTANTIGYGIQQDGLKDPEDQPMRKPFDHSFYARSKAAAEAYLLQQTHRIKVHIANPTFMIGPYDSKPSSGAIILMGMHKRLLFYPPGGKNFVAVKDVASGIEKMIHQGENGRRYLLAGNDNLSYRDFFKLLKEHTGQKQRMIPIPSFLLQVAGCIGDLLRQFSIKTSLCTNNMRILNVKNYYSNKTSVKELGMQYQDIKAAIAESVTYFEKHFPG</sequence>
<gene>
    <name evidence="2" type="ORF">U0035_15360</name>
</gene>
<name>A0ABZ0W4L5_9BACT</name>
<dbReference type="EMBL" id="CP139960">
    <property type="protein sequence ID" value="WQD37050.1"/>
    <property type="molecule type" value="Genomic_DNA"/>
</dbReference>
<accession>A0ABZ0W4L5</accession>
<dbReference type="InterPro" id="IPR036291">
    <property type="entry name" value="NAD(P)-bd_dom_sf"/>
</dbReference>
<proteinExistence type="predicted"/>
<dbReference type="Proteomes" id="UP001325680">
    <property type="component" value="Chromosome"/>
</dbReference>
<dbReference type="InterPro" id="IPR051783">
    <property type="entry name" value="NAD(P)-dependent_oxidoreduct"/>
</dbReference>
<dbReference type="Pfam" id="PF01370">
    <property type="entry name" value="Epimerase"/>
    <property type="match status" value="1"/>
</dbReference>